<feature type="domain" description="SLH" evidence="3">
    <location>
        <begin position="678"/>
        <end position="741"/>
    </location>
</feature>
<organism evidence="4 5">
    <name type="scientific">Paenibacillus foliorum</name>
    <dbReference type="NCBI Taxonomy" id="2654974"/>
    <lineage>
        <taxon>Bacteria</taxon>
        <taxon>Bacillati</taxon>
        <taxon>Bacillota</taxon>
        <taxon>Bacilli</taxon>
        <taxon>Bacillales</taxon>
        <taxon>Paenibacillaceae</taxon>
        <taxon>Paenibacillus</taxon>
    </lineage>
</organism>
<dbReference type="RefSeq" id="WP_171654343.1">
    <property type="nucleotide sequence ID" value="NZ_WHOD01000087.1"/>
</dbReference>
<accession>A0A972K3P4</accession>
<feature type="domain" description="SLH" evidence="3">
    <location>
        <begin position="553"/>
        <end position="618"/>
    </location>
</feature>
<dbReference type="InterPro" id="IPR046780">
    <property type="entry name" value="aBig_2"/>
</dbReference>
<protein>
    <recommendedName>
        <fullName evidence="3">SLH domain-containing protein</fullName>
    </recommendedName>
</protein>
<comment type="caution">
    <text evidence="4">The sequence shown here is derived from an EMBL/GenBank/DDBJ whole genome shotgun (WGS) entry which is preliminary data.</text>
</comment>
<reference evidence="4" key="1">
    <citation type="submission" date="2019-10" db="EMBL/GenBank/DDBJ databases">
        <title>Description of Paenibacillus glebae sp. nov.</title>
        <authorList>
            <person name="Carlier A."/>
            <person name="Qi S."/>
        </authorList>
    </citation>
    <scope>NUCLEOTIDE SEQUENCE</scope>
    <source>
        <strain evidence="4">LMG 31456</strain>
    </source>
</reference>
<dbReference type="Pfam" id="PF20578">
    <property type="entry name" value="aBig_2"/>
    <property type="match status" value="1"/>
</dbReference>
<keyword evidence="2" id="KW-0732">Signal</keyword>
<feature type="chain" id="PRO_5039124175" description="SLH domain-containing protein" evidence="2">
    <location>
        <begin position="32"/>
        <end position="778"/>
    </location>
</feature>
<sequence>MRSIHKVQLFIKLILLTALLFTFAWPAQTSAQTGIAVSTIGDKYQGESVAIGGDVQSAYKEVIVKVFEPGGSLYYFRSVPVQGGRYTTNFLLSSTAALGIYEVLVGYGSDVIRSSFLVLKRNGGDNEEFELEDALNQLSIGFCNGDTWESVTSDFYVLSVGKHETSVSWTSSHPNVIEMGKPQGTTIEGQVKRQKEEKSVVVTATVSKNGRSAQRPFLLIVKSASTSKKSVTERYRTVQVIGERGGFNNPLAITRIELTDGTRIDKTVLDEASTDQVIDKSRETGERVTRLMMDHPPGDIPDEIAVQINAGSITALVNYGMSFQVESDTVVLALARDVLEKMRRQAMDMYFRIVPVRSEGQRQAIGERIASEPLIMEASRLGMPVVVGIPQKIETNYSGYRTRLLIPFNGIVPEHDQAAFLSSLRVFIEHSDGDKQLTEGKIVYKDGKPYGVEIEIDKFSLFTLVRINQSTSTGTGSSHKSNNEPENKLTQATKKLDGDKIVIEHNGTGTGVKKEQFEVEVNGKLVIIVDMVVENGKIILRLDKPVPAGDVVKLLYKGDDSKEAEARKQLFSGPLDNPGKHSAFVQGYPDGTFQPERNVSRGEMAALLSRVYEGAKTTAAGRYPDVAEGHWSFGYVSDAGKIGLMRGMPDGTFQPDRLITRAEMASIVNEWLLLGQRTSQTKASDTQGHWGETRIANVMEAGIMQGYPDGTFQPDRGLSRAEAVTILDRLLKRGPLQGSGKLTWQDVPANHWAFGYIEEASTDHRFESLIEGGERRLD</sequence>
<dbReference type="AlphaFoldDB" id="A0A972K3P4"/>
<dbReference type="PANTHER" id="PTHR43308">
    <property type="entry name" value="OUTER MEMBRANE PROTEIN ALPHA-RELATED"/>
    <property type="match status" value="1"/>
</dbReference>
<dbReference type="PROSITE" id="PS51272">
    <property type="entry name" value="SLH"/>
    <property type="match status" value="3"/>
</dbReference>
<proteinExistence type="predicted"/>
<feature type="signal peptide" evidence="2">
    <location>
        <begin position="1"/>
        <end position="31"/>
    </location>
</feature>
<gene>
    <name evidence="4" type="ORF">GC093_23300</name>
</gene>
<evidence type="ECO:0000256" key="2">
    <source>
        <dbReference type="SAM" id="SignalP"/>
    </source>
</evidence>
<dbReference type="Pfam" id="PF00395">
    <property type="entry name" value="SLH"/>
    <property type="match status" value="3"/>
</dbReference>
<dbReference type="InterPro" id="IPR001119">
    <property type="entry name" value="SLH_dom"/>
</dbReference>
<name>A0A972K3P4_9BACL</name>
<keyword evidence="5" id="KW-1185">Reference proteome</keyword>
<evidence type="ECO:0000259" key="3">
    <source>
        <dbReference type="PROSITE" id="PS51272"/>
    </source>
</evidence>
<dbReference type="EMBL" id="WHOD01000087">
    <property type="protein sequence ID" value="NOU96128.1"/>
    <property type="molecule type" value="Genomic_DNA"/>
</dbReference>
<evidence type="ECO:0000313" key="5">
    <source>
        <dbReference type="Proteomes" id="UP000641588"/>
    </source>
</evidence>
<feature type="region of interest" description="Disordered" evidence="1">
    <location>
        <begin position="471"/>
        <end position="491"/>
    </location>
</feature>
<evidence type="ECO:0000256" key="1">
    <source>
        <dbReference type="SAM" id="MobiDB-lite"/>
    </source>
</evidence>
<evidence type="ECO:0000313" key="4">
    <source>
        <dbReference type="EMBL" id="NOU96128.1"/>
    </source>
</evidence>
<dbReference type="Proteomes" id="UP000641588">
    <property type="component" value="Unassembled WGS sequence"/>
</dbReference>
<dbReference type="InterPro" id="IPR051465">
    <property type="entry name" value="Cell_Envelope_Struct_Comp"/>
</dbReference>
<feature type="domain" description="SLH" evidence="3">
    <location>
        <begin position="619"/>
        <end position="677"/>
    </location>
</feature>